<dbReference type="Pfam" id="PF12508">
    <property type="entry name" value="Transposon_TraM"/>
    <property type="match status" value="1"/>
</dbReference>
<sequence length="433" mass="47750">MKNMKAHSQKFIQKRKFYMMVPMLVLPFMTMFFWALGGGKGEAVAKTTESIGLNVKLPSAKFNDDEGNAWDKLTLYQKARRDSVKANQAKRSDPYFRLATLKVTQDTSRRDSLRRAGGMNASLGDRAEPLDATEAKVYKKLSELQKEIDKPATKSTSKKQAGQKAPQPSTSTIQTDVDRLEGMMQMMQNDPTQDKEMEEINGVLSQILDIQHPDRVKSRLEKSERENSDALSTRPNRAEEQISMIGNNGSGQTVPGMYAQNGFYGLEESVLPAFEANAIRAEIYGNQNLVSGSVIKMELLQDINVSGIRIPKSHFVYGLCGLNGERLTIKVTSIQHDNSVYPVALTVYDIDGLEGIHVPGAIARDAAKKSSNQAIQDIQLGSLDPSIEVQAASAGIEAAKGLLSKKTRLIQVSVKAGYKIFLKDKNNQSTDSK</sequence>
<dbReference type="InterPro" id="IPR022187">
    <property type="entry name" value="Conjug_transposon_TraM"/>
</dbReference>
<evidence type="ECO:0000256" key="1">
    <source>
        <dbReference type="SAM" id="MobiDB-lite"/>
    </source>
</evidence>
<feature type="compositionally biased region" description="Basic and acidic residues" evidence="1">
    <location>
        <begin position="214"/>
        <end position="228"/>
    </location>
</feature>
<proteinExistence type="predicted"/>
<feature type="region of interest" description="Disordered" evidence="1">
    <location>
        <begin position="214"/>
        <end position="239"/>
    </location>
</feature>
<evidence type="ECO:0000313" key="3">
    <source>
        <dbReference type="EMBL" id="RAV97639.1"/>
    </source>
</evidence>
<dbReference type="InterPro" id="IPR055407">
    <property type="entry name" value="TraM_C"/>
</dbReference>
<reference evidence="3 4" key="1">
    <citation type="submission" date="2018-06" db="EMBL/GenBank/DDBJ databases">
        <title>Chryseolinea flavus sp. nov., a member of the phylum Bacteroidetes isolated from soil.</title>
        <authorList>
            <person name="Li Y."/>
            <person name="Wang J."/>
        </authorList>
    </citation>
    <scope>NUCLEOTIDE SEQUENCE [LARGE SCALE GENOMIC DNA]</scope>
    <source>
        <strain evidence="3 4">SDU1-6</strain>
    </source>
</reference>
<evidence type="ECO:0000313" key="4">
    <source>
        <dbReference type="Proteomes" id="UP000251889"/>
    </source>
</evidence>
<name>A0A364XU18_9BACT</name>
<comment type="caution">
    <text evidence="3">The sequence shown here is derived from an EMBL/GenBank/DDBJ whole genome shotgun (WGS) entry which is preliminary data.</text>
</comment>
<dbReference type="Proteomes" id="UP000251889">
    <property type="component" value="Unassembled WGS sequence"/>
</dbReference>
<accession>A0A364XU18</accession>
<dbReference type="OrthoDB" id="1453786at2"/>
<feature type="domain" description="Conjugative transposon TraM C-terminal" evidence="2">
    <location>
        <begin position="279"/>
        <end position="423"/>
    </location>
</feature>
<protein>
    <submittedName>
        <fullName evidence="3">Conjugative transposon protein TraM</fullName>
    </submittedName>
</protein>
<organism evidence="3 4">
    <name type="scientific">Pseudochryseolinea flava</name>
    <dbReference type="NCBI Taxonomy" id="2059302"/>
    <lineage>
        <taxon>Bacteria</taxon>
        <taxon>Pseudomonadati</taxon>
        <taxon>Bacteroidota</taxon>
        <taxon>Cytophagia</taxon>
        <taxon>Cytophagales</taxon>
        <taxon>Fulvivirgaceae</taxon>
        <taxon>Pseudochryseolinea</taxon>
    </lineage>
</organism>
<feature type="compositionally biased region" description="Polar residues" evidence="1">
    <location>
        <begin position="153"/>
        <end position="173"/>
    </location>
</feature>
<feature type="region of interest" description="Disordered" evidence="1">
    <location>
        <begin position="148"/>
        <end position="173"/>
    </location>
</feature>
<dbReference type="NCBIfam" id="TIGR03779">
    <property type="entry name" value="Bac_Flav_CT_M"/>
    <property type="match status" value="1"/>
</dbReference>
<dbReference type="AlphaFoldDB" id="A0A364XU18"/>
<dbReference type="EMBL" id="QMFY01000032">
    <property type="protein sequence ID" value="RAV97639.1"/>
    <property type="molecule type" value="Genomic_DNA"/>
</dbReference>
<evidence type="ECO:0000259" key="2">
    <source>
        <dbReference type="Pfam" id="PF12508"/>
    </source>
</evidence>
<gene>
    <name evidence="3" type="primary">traM</name>
    <name evidence="3" type="ORF">DQQ10_27395</name>
</gene>
<feature type="region of interest" description="Disordered" evidence="1">
    <location>
        <begin position="107"/>
        <end position="128"/>
    </location>
</feature>
<keyword evidence="4" id="KW-1185">Reference proteome</keyword>